<proteinExistence type="inferred from homology"/>
<evidence type="ECO:0000256" key="2">
    <source>
        <dbReference type="ARBA" id="ARBA00023002"/>
    </source>
</evidence>
<organism evidence="3 4">
    <name type="scientific">Celeribacter marinus</name>
    <dbReference type="NCBI Taxonomy" id="1397108"/>
    <lineage>
        <taxon>Bacteria</taxon>
        <taxon>Pseudomonadati</taxon>
        <taxon>Pseudomonadota</taxon>
        <taxon>Alphaproteobacteria</taxon>
        <taxon>Rhodobacterales</taxon>
        <taxon>Roseobacteraceae</taxon>
        <taxon>Celeribacter</taxon>
    </lineage>
</organism>
<dbReference type="AlphaFoldDB" id="A0A0P0A8S5"/>
<keyword evidence="2" id="KW-0560">Oxidoreductase</keyword>
<dbReference type="STRING" id="1397108.IMCC12053_1004"/>
<dbReference type="Gene3D" id="3.40.50.720">
    <property type="entry name" value="NAD(P)-binding Rossmann-like Domain"/>
    <property type="match status" value="1"/>
</dbReference>
<dbReference type="RefSeq" id="WP_062216247.1">
    <property type="nucleotide sequence ID" value="NZ_CP012023.1"/>
</dbReference>
<dbReference type="SUPFAM" id="SSF51735">
    <property type="entry name" value="NAD(P)-binding Rossmann-fold domains"/>
    <property type="match status" value="1"/>
</dbReference>
<reference evidence="3 4" key="1">
    <citation type="submission" date="2015-05" db="EMBL/GenBank/DDBJ databases">
        <authorList>
            <person name="Wang D.B."/>
            <person name="Wang M."/>
        </authorList>
    </citation>
    <scope>NUCLEOTIDE SEQUENCE [LARGE SCALE GENOMIC DNA]</scope>
    <source>
        <strain evidence="3 4">IMCC 12053</strain>
    </source>
</reference>
<protein>
    <submittedName>
        <fullName evidence="3">Oxidoreductase, short-chain dehydrogenase/reductase family</fullName>
    </submittedName>
</protein>
<gene>
    <name evidence="3" type="ORF">IMCC12053_1004</name>
</gene>
<keyword evidence="4" id="KW-1185">Reference proteome</keyword>
<dbReference type="Proteomes" id="UP000064920">
    <property type="component" value="Chromosome"/>
</dbReference>
<sequence length="243" mass="26471">MSDPFKNKTWWLIGASEGLGRALAKEMDARGAHVILSARSTDKLAQVASSISAYTIVPLDVTSKDSVMAAWDSAKDADGVLYCVGAYEPMSARDWDADAVEMMIETNFTGAARVLSHVVPAFVKRGDGHIMLIGSLSGYRGLPDAIGYGASKAALMHLAENLLIDLKGTGVSVQMANPGFIDTRLTQKNDFKMPQLMQPDAAARHVMQAIDKGRFETAFPRPFSLLFTLGRFLPRRLFNRLFG</sequence>
<dbReference type="GO" id="GO:0016020">
    <property type="term" value="C:membrane"/>
    <property type="evidence" value="ECO:0007669"/>
    <property type="project" value="TreeGrafter"/>
</dbReference>
<dbReference type="PRINTS" id="PR00081">
    <property type="entry name" value="GDHRDH"/>
</dbReference>
<name>A0A0P0A8S5_9RHOB</name>
<accession>A0A0P0A8S5</accession>
<dbReference type="InterPro" id="IPR002347">
    <property type="entry name" value="SDR_fam"/>
</dbReference>
<dbReference type="OrthoDB" id="335726at2"/>
<evidence type="ECO:0000256" key="1">
    <source>
        <dbReference type="ARBA" id="ARBA00006484"/>
    </source>
</evidence>
<comment type="similarity">
    <text evidence="1">Belongs to the short-chain dehydrogenases/reductases (SDR) family.</text>
</comment>
<dbReference type="GO" id="GO:0016491">
    <property type="term" value="F:oxidoreductase activity"/>
    <property type="evidence" value="ECO:0007669"/>
    <property type="project" value="UniProtKB-KW"/>
</dbReference>
<dbReference type="InterPro" id="IPR036291">
    <property type="entry name" value="NAD(P)-bd_dom_sf"/>
</dbReference>
<dbReference type="Pfam" id="PF00106">
    <property type="entry name" value="adh_short"/>
    <property type="match status" value="1"/>
</dbReference>
<dbReference type="PANTHER" id="PTHR44196:SF1">
    <property type="entry name" value="DEHYDROGENASE_REDUCTASE SDR FAMILY MEMBER 7B"/>
    <property type="match status" value="1"/>
</dbReference>
<dbReference type="KEGG" id="cmar:IMCC12053_1004"/>
<dbReference type="PANTHER" id="PTHR44196">
    <property type="entry name" value="DEHYDROGENASE/REDUCTASE SDR FAMILY MEMBER 7B"/>
    <property type="match status" value="1"/>
</dbReference>
<evidence type="ECO:0000313" key="4">
    <source>
        <dbReference type="Proteomes" id="UP000064920"/>
    </source>
</evidence>
<dbReference type="PATRIC" id="fig|1397108.4.peg.1031"/>
<dbReference type="EMBL" id="CP012023">
    <property type="protein sequence ID" value="ALI54952.1"/>
    <property type="molecule type" value="Genomic_DNA"/>
</dbReference>
<evidence type="ECO:0000313" key="3">
    <source>
        <dbReference type="EMBL" id="ALI54952.1"/>
    </source>
</evidence>